<sequence length="159" mass="18716">MSRPNVRTPANALRDITNKLPQKTVRNSKESSKQQKTSVTKQRQKGTLEKGTLDLNTKPNVEEEEIEYGPSPVEELPYEPFDEDLKFDWEPLRNMARVPSYEIENIELTFPKIDPDDYRSREVINDYELYGFDKVVFTDYDLGDENINEYEVFQFKKNP</sequence>
<dbReference type="EMBL" id="WTPW01001302">
    <property type="protein sequence ID" value="KAF0444389.1"/>
    <property type="molecule type" value="Genomic_DNA"/>
</dbReference>
<dbReference type="OrthoDB" id="2441497at2759"/>
<dbReference type="AlphaFoldDB" id="A0A8H3XBB7"/>
<reference evidence="2 3" key="1">
    <citation type="journal article" date="2019" name="Environ. Microbiol.">
        <title>At the nexus of three kingdoms: the genome of the mycorrhizal fungus Gigaspora margarita provides insights into plant, endobacterial and fungal interactions.</title>
        <authorList>
            <person name="Venice F."/>
            <person name="Ghignone S."/>
            <person name="Salvioli di Fossalunga A."/>
            <person name="Amselem J."/>
            <person name="Novero M."/>
            <person name="Xianan X."/>
            <person name="Sedzielewska Toro K."/>
            <person name="Morin E."/>
            <person name="Lipzen A."/>
            <person name="Grigoriev I.V."/>
            <person name="Henrissat B."/>
            <person name="Martin F.M."/>
            <person name="Bonfante P."/>
        </authorList>
    </citation>
    <scope>NUCLEOTIDE SEQUENCE [LARGE SCALE GENOMIC DNA]</scope>
    <source>
        <strain evidence="2 3">BEG34</strain>
    </source>
</reference>
<keyword evidence="3" id="KW-1185">Reference proteome</keyword>
<protein>
    <submittedName>
        <fullName evidence="2">Uncharacterized protein</fullName>
    </submittedName>
</protein>
<dbReference type="Proteomes" id="UP000439903">
    <property type="component" value="Unassembled WGS sequence"/>
</dbReference>
<evidence type="ECO:0000256" key="1">
    <source>
        <dbReference type="SAM" id="MobiDB-lite"/>
    </source>
</evidence>
<organism evidence="2 3">
    <name type="scientific">Gigaspora margarita</name>
    <dbReference type="NCBI Taxonomy" id="4874"/>
    <lineage>
        <taxon>Eukaryota</taxon>
        <taxon>Fungi</taxon>
        <taxon>Fungi incertae sedis</taxon>
        <taxon>Mucoromycota</taxon>
        <taxon>Glomeromycotina</taxon>
        <taxon>Glomeromycetes</taxon>
        <taxon>Diversisporales</taxon>
        <taxon>Gigasporaceae</taxon>
        <taxon>Gigaspora</taxon>
    </lineage>
</organism>
<feature type="region of interest" description="Disordered" evidence="1">
    <location>
        <begin position="1"/>
        <end position="78"/>
    </location>
</feature>
<evidence type="ECO:0000313" key="2">
    <source>
        <dbReference type="EMBL" id="KAF0444389.1"/>
    </source>
</evidence>
<accession>A0A8H3XBB7</accession>
<evidence type="ECO:0000313" key="3">
    <source>
        <dbReference type="Proteomes" id="UP000439903"/>
    </source>
</evidence>
<comment type="caution">
    <text evidence="2">The sequence shown here is derived from an EMBL/GenBank/DDBJ whole genome shotgun (WGS) entry which is preliminary data.</text>
</comment>
<gene>
    <name evidence="2" type="ORF">F8M41_003464</name>
</gene>
<proteinExistence type="predicted"/>
<name>A0A8H3XBB7_GIGMA</name>